<dbReference type="GO" id="GO:0050821">
    <property type="term" value="P:protein stabilization"/>
    <property type="evidence" value="ECO:0007669"/>
    <property type="project" value="TreeGrafter"/>
</dbReference>
<dbReference type="EMBL" id="LSZO01000152">
    <property type="protein sequence ID" value="KXU38163.1"/>
    <property type="molecule type" value="Genomic_DNA"/>
</dbReference>
<keyword evidence="2 4" id="KW-0732">Signal</keyword>
<evidence type="ECO:0000256" key="4">
    <source>
        <dbReference type="SAM" id="SignalP"/>
    </source>
</evidence>
<keyword evidence="3" id="KW-0175">Coiled coil</keyword>
<dbReference type="PANTHER" id="PTHR35089:SF1">
    <property type="entry name" value="CHAPERONE PROTEIN SKP"/>
    <property type="match status" value="1"/>
</dbReference>
<dbReference type="AlphaFoldDB" id="A0A139SUA9"/>
<dbReference type="InterPro" id="IPR024930">
    <property type="entry name" value="Skp_dom_sf"/>
</dbReference>
<organism evidence="5 6">
    <name type="scientific">Ventosimonas gracilis</name>
    <dbReference type="NCBI Taxonomy" id="1680762"/>
    <lineage>
        <taxon>Bacteria</taxon>
        <taxon>Pseudomonadati</taxon>
        <taxon>Pseudomonadota</taxon>
        <taxon>Gammaproteobacteria</taxon>
        <taxon>Pseudomonadales</taxon>
        <taxon>Ventosimonadaceae</taxon>
        <taxon>Ventosimonas</taxon>
    </lineage>
</organism>
<dbReference type="Pfam" id="PF03938">
    <property type="entry name" value="OmpH"/>
    <property type="match status" value="1"/>
</dbReference>
<dbReference type="Gene3D" id="3.30.910.20">
    <property type="entry name" value="Skp domain"/>
    <property type="match status" value="1"/>
</dbReference>
<accession>A0A139SUA9</accession>
<feature type="coiled-coil region" evidence="3">
    <location>
        <begin position="58"/>
        <end position="88"/>
    </location>
</feature>
<feature type="chain" id="PRO_5007299452" description="OmpH family outer membrane protein" evidence="4">
    <location>
        <begin position="24"/>
        <end position="170"/>
    </location>
</feature>
<protein>
    <recommendedName>
        <fullName evidence="7">OmpH family outer membrane protein</fullName>
    </recommendedName>
</protein>
<evidence type="ECO:0000313" key="5">
    <source>
        <dbReference type="EMBL" id="KXU38163.1"/>
    </source>
</evidence>
<evidence type="ECO:0000256" key="3">
    <source>
        <dbReference type="SAM" id="Coils"/>
    </source>
</evidence>
<evidence type="ECO:0000313" key="6">
    <source>
        <dbReference type="Proteomes" id="UP000072660"/>
    </source>
</evidence>
<dbReference type="Proteomes" id="UP000072660">
    <property type="component" value="Unassembled WGS sequence"/>
</dbReference>
<dbReference type="InterPro" id="IPR005632">
    <property type="entry name" value="Chaperone_Skp"/>
</dbReference>
<comment type="caution">
    <text evidence="5">The sequence shown here is derived from an EMBL/GenBank/DDBJ whole genome shotgun (WGS) entry which is preliminary data.</text>
</comment>
<reference evidence="5 6" key="1">
    <citation type="submission" date="2016-02" db="EMBL/GenBank/DDBJ databases">
        <authorList>
            <person name="Wen L."/>
            <person name="He K."/>
            <person name="Yang H."/>
        </authorList>
    </citation>
    <scope>NUCLEOTIDE SEQUENCE [LARGE SCALE GENOMIC DNA]</scope>
    <source>
        <strain evidence="5 6">CV58</strain>
    </source>
</reference>
<dbReference type="RefSeq" id="WP_068390097.1">
    <property type="nucleotide sequence ID" value="NZ_LSZO01000152.1"/>
</dbReference>
<dbReference type="OrthoDB" id="6120044at2"/>
<feature type="signal peptide" evidence="4">
    <location>
        <begin position="1"/>
        <end position="23"/>
    </location>
</feature>
<keyword evidence="6" id="KW-1185">Reference proteome</keyword>
<dbReference type="GO" id="GO:0005829">
    <property type="term" value="C:cytosol"/>
    <property type="evidence" value="ECO:0007669"/>
    <property type="project" value="TreeGrafter"/>
</dbReference>
<comment type="similarity">
    <text evidence="1">Belongs to the Skp family.</text>
</comment>
<evidence type="ECO:0000256" key="2">
    <source>
        <dbReference type="ARBA" id="ARBA00022729"/>
    </source>
</evidence>
<gene>
    <name evidence="5" type="ORF">AXE65_02445</name>
</gene>
<dbReference type="SUPFAM" id="SSF111384">
    <property type="entry name" value="OmpH-like"/>
    <property type="match status" value="1"/>
</dbReference>
<proteinExistence type="inferred from homology"/>
<dbReference type="SMART" id="SM00935">
    <property type="entry name" value="OmpH"/>
    <property type="match status" value="1"/>
</dbReference>
<dbReference type="PANTHER" id="PTHR35089">
    <property type="entry name" value="CHAPERONE PROTEIN SKP"/>
    <property type="match status" value="1"/>
</dbReference>
<evidence type="ECO:0000256" key="1">
    <source>
        <dbReference type="ARBA" id="ARBA00009091"/>
    </source>
</evidence>
<name>A0A139SUA9_9GAMM</name>
<sequence length="170" mass="19399">MRNFSRIALLTASLLAPLAPAVADEFKIAVLDYQQALLESDAAKRYAVDSEKRFGPQLEKLKKLESEAERLQKRLVNEGDKLTQADRERLDLEFRQKARDLQTQTNELNQAKALSDREVLEKLRPNLNKAVEEVIKKGGYDLVLDRAALVDLKPSLDITKQVIERMNQLK</sequence>
<dbReference type="GO" id="GO:0051082">
    <property type="term" value="F:unfolded protein binding"/>
    <property type="evidence" value="ECO:0007669"/>
    <property type="project" value="InterPro"/>
</dbReference>
<evidence type="ECO:0008006" key="7">
    <source>
        <dbReference type="Google" id="ProtNLM"/>
    </source>
</evidence>